<gene>
    <name evidence="8" type="ORF">KDAU_21440</name>
</gene>
<evidence type="ECO:0000256" key="4">
    <source>
        <dbReference type="ARBA" id="ARBA00022679"/>
    </source>
</evidence>
<dbReference type="PROSITE" id="PS50109">
    <property type="entry name" value="HIS_KIN"/>
    <property type="match status" value="1"/>
</dbReference>
<evidence type="ECO:0000256" key="1">
    <source>
        <dbReference type="ARBA" id="ARBA00000085"/>
    </source>
</evidence>
<dbReference type="Gene3D" id="3.30.565.10">
    <property type="entry name" value="Histidine kinase-like ATPase, C-terminal domain"/>
    <property type="match status" value="1"/>
</dbReference>
<name>A0A401ZD91_9CHLR</name>
<organism evidence="8 9">
    <name type="scientific">Dictyobacter aurantiacus</name>
    <dbReference type="NCBI Taxonomy" id="1936993"/>
    <lineage>
        <taxon>Bacteria</taxon>
        <taxon>Bacillati</taxon>
        <taxon>Chloroflexota</taxon>
        <taxon>Ktedonobacteria</taxon>
        <taxon>Ktedonobacterales</taxon>
        <taxon>Dictyobacteraceae</taxon>
        <taxon>Dictyobacter</taxon>
    </lineage>
</organism>
<dbReference type="SMART" id="SM00388">
    <property type="entry name" value="HisKA"/>
    <property type="match status" value="1"/>
</dbReference>
<dbReference type="Pfam" id="PF01590">
    <property type="entry name" value="GAF"/>
    <property type="match status" value="1"/>
</dbReference>
<evidence type="ECO:0000256" key="3">
    <source>
        <dbReference type="ARBA" id="ARBA00022553"/>
    </source>
</evidence>
<comment type="caution">
    <text evidence="8">The sequence shown here is derived from an EMBL/GenBank/DDBJ whole genome shotgun (WGS) entry which is preliminary data.</text>
</comment>
<dbReference type="SMART" id="SM00387">
    <property type="entry name" value="HATPase_c"/>
    <property type="match status" value="1"/>
</dbReference>
<dbReference type="Gene3D" id="3.30.450.40">
    <property type="match status" value="3"/>
</dbReference>
<dbReference type="Pfam" id="PF00512">
    <property type="entry name" value="HisKA"/>
    <property type="match status" value="1"/>
</dbReference>
<dbReference type="InterPro" id="IPR003018">
    <property type="entry name" value="GAF"/>
</dbReference>
<reference evidence="9" key="1">
    <citation type="submission" date="2018-12" db="EMBL/GenBank/DDBJ databases">
        <title>Tengunoibacter tsumagoiensis gen. nov., sp. nov., Dictyobacter kobayashii sp. nov., D. alpinus sp. nov., and D. joshuensis sp. nov. and description of Dictyobacteraceae fam. nov. within the order Ktedonobacterales isolated from Tengu-no-mugimeshi.</title>
        <authorList>
            <person name="Wang C.M."/>
            <person name="Zheng Y."/>
            <person name="Sakai Y."/>
            <person name="Toyoda A."/>
            <person name="Minakuchi Y."/>
            <person name="Abe K."/>
            <person name="Yokota A."/>
            <person name="Yabe S."/>
        </authorList>
    </citation>
    <scope>NUCLEOTIDE SEQUENCE [LARGE SCALE GENOMIC DNA]</scope>
    <source>
        <strain evidence="9">S-27</strain>
    </source>
</reference>
<keyword evidence="5" id="KW-0418">Kinase</keyword>
<dbReference type="AlphaFoldDB" id="A0A401ZD91"/>
<dbReference type="InterPro" id="IPR029016">
    <property type="entry name" value="GAF-like_dom_sf"/>
</dbReference>
<dbReference type="GO" id="GO:0000155">
    <property type="term" value="F:phosphorelay sensor kinase activity"/>
    <property type="evidence" value="ECO:0007669"/>
    <property type="project" value="InterPro"/>
</dbReference>
<protein>
    <recommendedName>
        <fullName evidence="2">histidine kinase</fullName>
        <ecNumber evidence="2">2.7.13.3</ecNumber>
    </recommendedName>
</protein>
<feature type="domain" description="Histidine kinase" evidence="7">
    <location>
        <begin position="662"/>
        <end position="904"/>
    </location>
</feature>
<evidence type="ECO:0000256" key="5">
    <source>
        <dbReference type="ARBA" id="ARBA00022777"/>
    </source>
</evidence>
<accession>A0A401ZD91</accession>
<keyword evidence="4" id="KW-0808">Transferase</keyword>
<dbReference type="SUPFAM" id="SSF47384">
    <property type="entry name" value="Homodimeric domain of signal transducing histidine kinase"/>
    <property type="match status" value="1"/>
</dbReference>
<dbReference type="EC" id="2.7.13.3" evidence="2"/>
<dbReference type="Pfam" id="PF02518">
    <property type="entry name" value="HATPase_c"/>
    <property type="match status" value="1"/>
</dbReference>
<dbReference type="RefSeq" id="WP_126595926.1">
    <property type="nucleotide sequence ID" value="NZ_BIFQ01000001.1"/>
</dbReference>
<dbReference type="InterPro" id="IPR050736">
    <property type="entry name" value="Sensor_HK_Regulatory"/>
</dbReference>
<evidence type="ECO:0000256" key="6">
    <source>
        <dbReference type="ARBA" id="ARBA00023012"/>
    </source>
</evidence>
<dbReference type="InterPro" id="IPR036890">
    <property type="entry name" value="HATPase_C_sf"/>
</dbReference>
<dbReference type="Gene3D" id="1.10.287.130">
    <property type="match status" value="1"/>
</dbReference>
<evidence type="ECO:0000313" key="8">
    <source>
        <dbReference type="EMBL" id="GCE04815.1"/>
    </source>
</evidence>
<dbReference type="InterPro" id="IPR036097">
    <property type="entry name" value="HisK_dim/P_sf"/>
</dbReference>
<sequence>MSTSTWGETDLLAEENYPLSLLKLLLKQMMTRFGADGSCMALYDEKIGQMRVRVHTRWKRAQVSAQGSSPAINEFSPRLSDTARRRATVHLGQDEEETRHVASISPASLPRARAAAVVDDIVDVFPQQCELFMPGATYSQGQDLIGNCWHNNEAFVMRHDHYMKHFLANQPIPPRYDVAPAYYLVVPIRESTLVDEAYGEPRLASVLGVVVLYFYSEPVGATAAYFQRQRSEALSYCERIALALQNCTLRQQDEGLRRKQLRTSEYLQLLQSISSVFPTSVKLSDLVENIYQFVKRVVDVSGMLLTLYDRDLDRLYDIFAMNNGQRIEGLAEKPAVRLKAERPVWWRETQQEQRTLLFSPTRDSEQAQTYQELLSGVWGDQRHTQSFLLLPMKMFNRVIGTICLTSMRPDAYQHEEIQVLEAMAQIVTVSIENTKLYERDRAILNDARQREAQLAAINSALQSINSVLNVTELLNNLVESVAAITKVDLCAFFEPSPTSEELVAHALYAPSSVRMVDDGSGLPVVTPPNKGEPDALINMIQLPFKGTFLEHMADEGFFYLDPPKLDELAKTSNEGGMIFLREMGIEHILMVPMSYQTEFIGFLAVPTPHGNRFFRPKDVGTVLAVCAQAASAIRNALLFEQREEAYARLERMDKLKDEFLVTASHELRTPLTAISGYSSQLKRQSARATPQTVLRFATRISVAAQQLSDMVASITEAAQIGPGDRKMDLHIEAVQVLAAAEVAVNMLTHNSEHDISLSIDPRLWINGDAPRVRQVLTNLLENATKYSPPGTIIQVTATSLQLSEVEPLLSEDQADPTLLLDNEDIAVILVRVKDQGEGILPADQQKIFEKFVRAPRSLTTPVRGSGLGLYICRRFVEAMRGKLWLEQSVANEGSTFSFYLPQVNPPVDTVE</sequence>
<dbReference type="SUPFAM" id="SSF55874">
    <property type="entry name" value="ATPase domain of HSP90 chaperone/DNA topoisomerase II/histidine kinase"/>
    <property type="match status" value="1"/>
</dbReference>
<dbReference type="PANTHER" id="PTHR43711">
    <property type="entry name" value="TWO-COMPONENT HISTIDINE KINASE"/>
    <property type="match status" value="1"/>
</dbReference>
<evidence type="ECO:0000256" key="2">
    <source>
        <dbReference type="ARBA" id="ARBA00012438"/>
    </source>
</evidence>
<keyword evidence="6" id="KW-0902">Two-component regulatory system</keyword>
<dbReference type="InterPro" id="IPR003594">
    <property type="entry name" value="HATPase_dom"/>
</dbReference>
<dbReference type="InterPro" id="IPR003661">
    <property type="entry name" value="HisK_dim/P_dom"/>
</dbReference>
<dbReference type="OrthoDB" id="135732at2"/>
<evidence type="ECO:0000259" key="7">
    <source>
        <dbReference type="PROSITE" id="PS50109"/>
    </source>
</evidence>
<dbReference type="PRINTS" id="PR00344">
    <property type="entry name" value="BCTRLSENSOR"/>
</dbReference>
<proteinExistence type="predicted"/>
<dbReference type="Proteomes" id="UP000287224">
    <property type="component" value="Unassembled WGS sequence"/>
</dbReference>
<dbReference type="InterPro" id="IPR005467">
    <property type="entry name" value="His_kinase_dom"/>
</dbReference>
<dbReference type="PANTHER" id="PTHR43711:SF1">
    <property type="entry name" value="HISTIDINE KINASE 1"/>
    <property type="match status" value="1"/>
</dbReference>
<dbReference type="CDD" id="cd00082">
    <property type="entry name" value="HisKA"/>
    <property type="match status" value="1"/>
</dbReference>
<comment type="catalytic activity">
    <reaction evidence="1">
        <text>ATP + protein L-histidine = ADP + protein N-phospho-L-histidine.</text>
        <dbReference type="EC" id="2.7.13.3"/>
    </reaction>
</comment>
<dbReference type="EMBL" id="BIFQ01000001">
    <property type="protein sequence ID" value="GCE04815.1"/>
    <property type="molecule type" value="Genomic_DNA"/>
</dbReference>
<keyword evidence="9" id="KW-1185">Reference proteome</keyword>
<evidence type="ECO:0000313" key="9">
    <source>
        <dbReference type="Proteomes" id="UP000287224"/>
    </source>
</evidence>
<dbReference type="SMART" id="SM00065">
    <property type="entry name" value="GAF"/>
    <property type="match status" value="2"/>
</dbReference>
<keyword evidence="3" id="KW-0597">Phosphoprotein</keyword>
<dbReference type="SUPFAM" id="SSF55781">
    <property type="entry name" value="GAF domain-like"/>
    <property type="match status" value="2"/>
</dbReference>
<dbReference type="InterPro" id="IPR004358">
    <property type="entry name" value="Sig_transdc_His_kin-like_C"/>
</dbReference>